<evidence type="ECO:0000313" key="2">
    <source>
        <dbReference type="Proteomes" id="UP000198925"/>
    </source>
</evidence>
<gene>
    <name evidence="1" type="ORF">SAMN04487779_10011131</name>
</gene>
<dbReference type="EMBL" id="FMZX01000001">
    <property type="protein sequence ID" value="SDC51715.1"/>
    <property type="molecule type" value="Genomic_DNA"/>
</dbReference>
<keyword evidence="2" id="KW-1185">Reference proteome</keyword>
<dbReference type="InterPro" id="IPR029044">
    <property type="entry name" value="Nucleotide-diphossugar_trans"/>
</dbReference>
<sequence>MRLAIGIATRGRPAILAEVLRELGRQTRPADRIIVCHVTPEDVGAPLPGIEYLTAPAGLPRQRNAIMDRAADCDILLFLDDDFLAAPGYCAVTEAVFAARPDVVVTTGTVIADGANGPGYTVEEGRALLAADAPPAGQLDAHPHFNGYGCNMAFRMAVVREHGIRVDEALPAYAWYEDLDVTRLIGRHGAILRLGGARGVHLGAKVGRTPGLKLGYSQIANPVYLARKGTYPWNRALRSMARHCAMNLARSPRPEPWADRWGRFRGNMLALADLLRGRLRPGRIEEL</sequence>
<dbReference type="Gene3D" id="3.90.550.10">
    <property type="entry name" value="Spore Coat Polysaccharide Biosynthesis Protein SpsA, Chain A"/>
    <property type="match status" value="1"/>
</dbReference>
<accession>A0A1G6M9U4</accession>
<evidence type="ECO:0000313" key="1">
    <source>
        <dbReference type="EMBL" id="SDC51715.1"/>
    </source>
</evidence>
<reference evidence="1 2" key="1">
    <citation type="submission" date="2016-10" db="EMBL/GenBank/DDBJ databases">
        <authorList>
            <person name="de Groot N.N."/>
        </authorList>
    </citation>
    <scope>NUCLEOTIDE SEQUENCE [LARGE SCALE GENOMIC DNA]</scope>
    <source>
        <strain evidence="1 2">CPCC 100156</strain>
    </source>
</reference>
<dbReference type="SUPFAM" id="SSF53448">
    <property type="entry name" value="Nucleotide-diphospho-sugar transferases"/>
    <property type="match status" value="1"/>
</dbReference>
<protein>
    <submittedName>
        <fullName evidence="1">Glycosyltransferase, GT2 family</fullName>
    </submittedName>
</protein>
<dbReference type="RefSeq" id="WP_090661230.1">
    <property type="nucleotide sequence ID" value="NZ_FMZX01000001.1"/>
</dbReference>
<name>A0A1G6M9U4_9PROT</name>
<dbReference type="CDD" id="cd00761">
    <property type="entry name" value="Glyco_tranf_GTA_type"/>
    <property type="match status" value="1"/>
</dbReference>
<dbReference type="Proteomes" id="UP000198925">
    <property type="component" value="Unassembled WGS sequence"/>
</dbReference>
<proteinExistence type="predicted"/>
<keyword evidence="1" id="KW-0808">Transferase</keyword>
<dbReference type="AlphaFoldDB" id="A0A1G6M9U4"/>
<dbReference type="GO" id="GO:0016740">
    <property type="term" value="F:transferase activity"/>
    <property type="evidence" value="ECO:0007669"/>
    <property type="project" value="UniProtKB-KW"/>
</dbReference>
<dbReference type="STRING" id="938405.SAMN02927895_01568"/>
<organism evidence="1 2">
    <name type="scientific">Belnapia rosea</name>
    <dbReference type="NCBI Taxonomy" id="938405"/>
    <lineage>
        <taxon>Bacteria</taxon>
        <taxon>Pseudomonadati</taxon>
        <taxon>Pseudomonadota</taxon>
        <taxon>Alphaproteobacteria</taxon>
        <taxon>Acetobacterales</taxon>
        <taxon>Roseomonadaceae</taxon>
        <taxon>Belnapia</taxon>
    </lineage>
</organism>